<organism evidence="2 3">
    <name type="scientific">Ignelater luminosus</name>
    <name type="common">Cucubano</name>
    <name type="synonym">Pyrophorus luminosus</name>
    <dbReference type="NCBI Taxonomy" id="2038154"/>
    <lineage>
        <taxon>Eukaryota</taxon>
        <taxon>Metazoa</taxon>
        <taxon>Ecdysozoa</taxon>
        <taxon>Arthropoda</taxon>
        <taxon>Hexapoda</taxon>
        <taxon>Insecta</taxon>
        <taxon>Pterygota</taxon>
        <taxon>Neoptera</taxon>
        <taxon>Endopterygota</taxon>
        <taxon>Coleoptera</taxon>
        <taxon>Polyphaga</taxon>
        <taxon>Elateriformia</taxon>
        <taxon>Elateroidea</taxon>
        <taxon>Elateridae</taxon>
        <taxon>Agrypninae</taxon>
        <taxon>Pyrophorini</taxon>
        <taxon>Ignelater</taxon>
    </lineage>
</organism>
<comment type="caution">
    <text evidence="2">The sequence shown here is derived from an EMBL/GenBank/DDBJ whole genome shotgun (WGS) entry which is preliminary data.</text>
</comment>
<name>A0A8K0D9S3_IGNLU</name>
<dbReference type="AlphaFoldDB" id="A0A8K0D9S3"/>
<keyword evidence="3" id="KW-1185">Reference proteome</keyword>
<evidence type="ECO:0000313" key="2">
    <source>
        <dbReference type="EMBL" id="KAF2899642.1"/>
    </source>
</evidence>
<protein>
    <recommendedName>
        <fullName evidence="1">Pre-rRNA-processing protein Ipi1 N-terminal domain-containing protein</fullName>
    </recommendedName>
</protein>
<dbReference type="OrthoDB" id="361362at2759"/>
<dbReference type="Pfam" id="PF12333">
    <property type="entry name" value="Ipi1_N"/>
    <property type="match status" value="1"/>
</dbReference>
<dbReference type="EMBL" id="VTPC01002709">
    <property type="protein sequence ID" value="KAF2899642.1"/>
    <property type="molecule type" value="Genomic_DNA"/>
</dbReference>
<sequence>MTHGERDVQEDSILVFDAYLEHAPILVFKYFDKLFDSFLSLISKLRTDSKLSHTKSATTSIKWRIKVLRSLQLLLKFYIDENNPFTEQKKSNCVTVHESQVDCHIPIYARLEIYSLGVLKSSSIKEADSNDKFRYAEVLIPFLYETWAKVAPLINIGSRDSNGSTILQLEVASVLSCITHIYYLLWKLTKLQTDKNSEEIIKVFLLENHQILMNHLLYQYPFHQDNNRKQEITTDVKLLELNMDQKCVNENLLIAYMFAVLYKTFPAQFYMIKAQKILEYLKICLMNKNYVPTKNIEILISVLHVIFFENSRDWSGQNINITDLLDNVVYFYDNLSAESPGKIQIFNLLCDIVQLPHVRSEAYEKWLYSLPLLLCEPKISACMVDTLSMLTIQINKQFLYSFKEKLSDILDNLSVIEVTDREDDLYPYHLKIVNMFRYLPLDEEDLQLLLRFVRTNKGSAVANYVREIL</sequence>
<evidence type="ECO:0000259" key="1">
    <source>
        <dbReference type="Pfam" id="PF12333"/>
    </source>
</evidence>
<feature type="domain" description="Pre-rRNA-processing protein Ipi1 N-terminal" evidence="1">
    <location>
        <begin position="1"/>
        <end position="75"/>
    </location>
</feature>
<dbReference type="Proteomes" id="UP000801492">
    <property type="component" value="Unassembled WGS sequence"/>
</dbReference>
<reference evidence="2" key="1">
    <citation type="submission" date="2019-08" db="EMBL/GenBank/DDBJ databases">
        <title>The genome of the North American firefly Photinus pyralis.</title>
        <authorList>
            <consortium name="Photinus pyralis genome working group"/>
            <person name="Fallon T.R."/>
            <person name="Sander Lower S.E."/>
            <person name="Weng J.-K."/>
        </authorList>
    </citation>
    <scope>NUCLEOTIDE SEQUENCE</scope>
    <source>
        <strain evidence="2">TRF0915ILg1</strain>
        <tissue evidence="2">Whole body</tissue>
    </source>
</reference>
<proteinExistence type="predicted"/>
<accession>A0A8K0D9S3</accession>
<dbReference type="InterPro" id="IPR024679">
    <property type="entry name" value="Ipi1_N"/>
</dbReference>
<gene>
    <name evidence="2" type="ORF">ILUMI_06534</name>
</gene>
<evidence type="ECO:0000313" key="3">
    <source>
        <dbReference type="Proteomes" id="UP000801492"/>
    </source>
</evidence>